<reference evidence="2" key="1">
    <citation type="submission" date="2018-01" db="EMBL/GenBank/DDBJ databases">
        <title>An insight into the sialome of Amazonian anophelines.</title>
        <authorList>
            <person name="Ribeiro J.M."/>
            <person name="Scarpassa V."/>
            <person name="Calvo E."/>
        </authorList>
    </citation>
    <scope>NUCLEOTIDE SEQUENCE</scope>
</reference>
<organism evidence="2">
    <name type="scientific">Anopheles darlingi</name>
    <name type="common">Mosquito</name>
    <dbReference type="NCBI Taxonomy" id="43151"/>
    <lineage>
        <taxon>Eukaryota</taxon>
        <taxon>Metazoa</taxon>
        <taxon>Ecdysozoa</taxon>
        <taxon>Arthropoda</taxon>
        <taxon>Hexapoda</taxon>
        <taxon>Insecta</taxon>
        <taxon>Pterygota</taxon>
        <taxon>Neoptera</taxon>
        <taxon>Endopterygota</taxon>
        <taxon>Diptera</taxon>
        <taxon>Nematocera</taxon>
        <taxon>Culicoidea</taxon>
        <taxon>Culicidae</taxon>
        <taxon>Anophelinae</taxon>
        <taxon>Anopheles</taxon>
    </lineage>
</organism>
<accession>A0A2M4CKU5</accession>
<feature type="transmembrane region" description="Helical" evidence="1">
    <location>
        <begin position="39"/>
        <end position="58"/>
    </location>
</feature>
<keyword evidence="1" id="KW-1133">Transmembrane helix</keyword>
<keyword evidence="1" id="KW-0812">Transmembrane</keyword>
<proteinExistence type="predicted"/>
<name>A0A2M4CKU5_ANODA</name>
<evidence type="ECO:0000313" key="2">
    <source>
        <dbReference type="EMBL" id="MBW65982.1"/>
    </source>
</evidence>
<dbReference type="AlphaFoldDB" id="A0A2M4CKU5"/>
<sequence>MYVFVCVCVCISGALFLCFNIEVLSPLVAFHTFVKLDSISITIILLLGVFLIEGLRFARLAQVMYQVPFVLVYTKHCLPNCLLTRTKWKPIV</sequence>
<evidence type="ECO:0000256" key="1">
    <source>
        <dbReference type="SAM" id="Phobius"/>
    </source>
</evidence>
<keyword evidence="1" id="KW-0472">Membrane</keyword>
<dbReference type="EMBL" id="GGFL01001804">
    <property type="protein sequence ID" value="MBW65982.1"/>
    <property type="molecule type" value="Transcribed_RNA"/>
</dbReference>
<protein>
    <submittedName>
        <fullName evidence="2">Uncharacterized protein</fullName>
    </submittedName>
</protein>